<protein>
    <submittedName>
        <fullName evidence="1">Uncharacterized protein</fullName>
    </submittedName>
</protein>
<gene>
    <name evidence="1" type="ORF">BBC0178_015500</name>
</gene>
<organism evidence="1 2">
    <name type="scientific">Bartonella apihabitans</name>
    <dbReference type="NCBI Taxonomy" id="2750929"/>
    <lineage>
        <taxon>Bacteria</taxon>
        <taxon>Pseudomonadati</taxon>
        <taxon>Pseudomonadota</taxon>
        <taxon>Alphaproteobacteria</taxon>
        <taxon>Hyphomicrobiales</taxon>
        <taxon>Bartonellaceae</taxon>
        <taxon>Bartonella</taxon>
    </lineage>
</organism>
<proteinExistence type="predicted"/>
<evidence type="ECO:0000313" key="2">
    <source>
        <dbReference type="Proteomes" id="UP000189660"/>
    </source>
</evidence>
<keyword evidence="2" id="KW-1185">Reference proteome</keyword>
<accession>A0A1U9MC12</accession>
<dbReference type="AlphaFoldDB" id="A0A1U9MC12"/>
<dbReference type="KEGG" id="bapa:BBC0178_015500"/>
<reference evidence="1 2" key="1">
    <citation type="submission" date="2016-11" db="EMBL/GenBank/DDBJ databases">
        <title>Comparative genomics of Bartonella apis.</title>
        <authorList>
            <person name="Engel P."/>
        </authorList>
    </citation>
    <scope>NUCLEOTIDE SEQUENCE [LARGE SCALE GENOMIC DNA]</scope>
    <source>
        <strain evidence="1 2">BBC0178</strain>
    </source>
</reference>
<evidence type="ECO:0000313" key="1">
    <source>
        <dbReference type="EMBL" id="AQT43009.1"/>
    </source>
</evidence>
<dbReference type="EMBL" id="CP015820">
    <property type="protein sequence ID" value="AQT43009.1"/>
    <property type="molecule type" value="Genomic_DNA"/>
</dbReference>
<name>A0A1U9MC12_9HYPH</name>
<sequence length="85" mass="9535">MHLNPPRQGLHLALILDKNINDVALEPKLHKAGFAVRAISHYCRNSRENGLIMGYCGFSPELYEQAGGTISHIVANEVKYNIYNK</sequence>
<dbReference type="Proteomes" id="UP000189660">
    <property type="component" value="Chromosome"/>
</dbReference>